<feature type="compositionally biased region" description="Low complexity" evidence="1">
    <location>
        <begin position="114"/>
        <end position="127"/>
    </location>
</feature>
<gene>
    <name evidence="3" type="ORF">JMJ35_000782</name>
</gene>
<accession>A0AA39V7E3</accession>
<sequence length="348" mass="36824">MRTSAVISILLGTGALAQPHIKHAPLHHHHRRDQTKTWDESNVHYVEDIIDVYVTLAPGETALPATSGSPLALNEDWVKGPYNRDTPNSPGPSPSAFFPAAEVVNVAPQAVTVTSTPSATSTPVAAPQEEENYAPPQQQQQPSQPASQAPQASPSSSSTPQQQPSSGTSSGDTPYWSTSPNSPLNNPSGTDVLTRANYWRTKWISTLSPFTWSSKLANNSYETAITPTYYTLNVTTGVETPHGESNGTVMGHILYPGSFAQCIASGNNVAMNGTYSPFDTAFLMWICEEPNGLEDCTTMGEGAGAPPDGTGHAEIIKGGYTQIGCFWMASSFLGGGMWTCDFAGGAGT</sequence>
<evidence type="ECO:0000256" key="2">
    <source>
        <dbReference type="SAM" id="SignalP"/>
    </source>
</evidence>
<feature type="chain" id="PRO_5041401495" description="SCP domain-containing protein" evidence="2">
    <location>
        <begin position="18"/>
        <end position="348"/>
    </location>
</feature>
<feature type="signal peptide" evidence="2">
    <location>
        <begin position="1"/>
        <end position="17"/>
    </location>
</feature>
<dbReference type="EMBL" id="JAFEKC020000002">
    <property type="protein sequence ID" value="KAK0516179.1"/>
    <property type="molecule type" value="Genomic_DNA"/>
</dbReference>
<protein>
    <recommendedName>
        <fullName evidence="5">SCP domain-containing protein</fullName>
    </recommendedName>
</protein>
<feature type="compositionally biased region" description="Low complexity" evidence="1">
    <location>
        <begin position="134"/>
        <end position="171"/>
    </location>
</feature>
<name>A0AA39V7E3_9LECA</name>
<feature type="compositionally biased region" description="Low complexity" evidence="1">
    <location>
        <begin position="179"/>
        <end position="188"/>
    </location>
</feature>
<evidence type="ECO:0000313" key="3">
    <source>
        <dbReference type="EMBL" id="KAK0516179.1"/>
    </source>
</evidence>
<keyword evidence="2" id="KW-0732">Signal</keyword>
<evidence type="ECO:0000313" key="4">
    <source>
        <dbReference type="Proteomes" id="UP001166286"/>
    </source>
</evidence>
<dbReference type="AlphaFoldDB" id="A0AA39V7E3"/>
<feature type="region of interest" description="Disordered" evidence="1">
    <location>
        <begin position="114"/>
        <end position="190"/>
    </location>
</feature>
<evidence type="ECO:0000256" key="1">
    <source>
        <dbReference type="SAM" id="MobiDB-lite"/>
    </source>
</evidence>
<dbReference type="Proteomes" id="UP001166286">
    <property type="component" value="Unassembled WGS sequence"/>
</dbReference>
<comment type="caution">
    <text evidence="3">The sequence shown here is derived from an EMBL/GenBank/DDBJ whole genome shotgun (WGS) entry which is preliminary data.</text>
</comment>
<proteinExistence type="predicted"/>
<keyword evidence="4" id="KW-1185">Reference proteome</keyword>
<reference evidence="3" key="1">
    <citation type="submission" date="2023-03" db="EMBL/GenBank/DDBJ databases">
        <title>Complete genome of Cladonia borealis.</title>
        <authorList>
            <person name="Park H."/>
        </authorList>
    </citation>
    <scope>NUCLEOTIDE SEQUENCE</scope>
    <source>
        <strain evidence="3">ANT050790</strain>
    </source>
</reference>
<organism evidence="3 4">
    <name type="scientific">Cladonia borealis</name>
    <dbReference type="NCBI Taxonomy" id="184061"/>
    <lineage>
        <taxon>Eukaryota</taxon>
        <taxon>Fungi</taxon>
        <taxon>Dikarya</taxon>
        <taxon>Ascomycota</taxon>
        <taxon>Pezizomycotina</taxon>
        <taxon>Lecanoromycetes</taxon>
        <taxon>OSLEUM clade</taxon>
        <taxon>Lecanoromycetidae</taxon>
        <taxon>Lecanorales</taxon>
        <taxon>Lecanorineae</taxon>
        <taxon>Cladoniaceae</taxon>
        <taxon>Cladonia</taxon>
    </lineage>
</organism>
<evidence type="ECO:0008006" key="5">
    <source>
        <dbReference type="Google" id="ProtNLM"/>
    </source>
</evidence>
<feature type="region of interest" description="Disordered" evidence="1">
    <location>
        <begin position="64"/>
        <end position="96"/>
    </location>
</feature>